<dbReference type="InterPro" id="IPR002933">
    <property type="entry name" value="Peptidase_M20"/>
</dbReference>
<dbReference type="InterPro" id="IPR011650">
    <property type="entry name" value="Peptidase_M20_dimer"/>
</dbReference>
<dbReference type="HOGENOM" id="CLU_029469_0_0_11"/>
<dbReference type="eggNOG" id="COG0624">
    <property type="taxonomic scope" value="Bacteria"/>
</dbReference>
<dbReference type="Pfam" id="PF01546">
    <property type="entry name" value="Peptidase_M20"/>
    <property type="match status" value="1"/>
</dbReference>
<evidence type="ECO:0000259" key="4">
    <source>
        <dbReference type="Pfam" id="PF07687"/>
    </source>
</evidence>
<dbReference type="PANTHER" id="PTHR43270:SF4">
    <property type="entry name" value="CARNOSINE DIPEPTIDASE 2, ISOFORM A"/>
    <property type="match status" value="1"/>
</dbReference>
<protein>
    <submittedName>
        <fullName evidence="5">Peptidase M20</fullName>
    </submittedName>
</protein>
<dbReference type="KEGG" id="afo:Afer_0233"/>
<dbReference type="AlphaFoldDB" id="C7M2F8"/>
<dbReference type="Pfam" id="PF07687">
    <property type="entry name" value="M20_dimer"/>
    <property type="match status" value="1"/>
</dbReference>
<sequence>MTLADPVWVRRWLEDHGVAFLERFVALNSLSPAFDPEWERHGTLAAAIDLAAETVEAAGFEGTEIVRQTIPGRSPALAVRIPGRGHGTALVYGHLDVQPAVGPWRDGSDPHRVVRHGERLVGRGVVDDGYSVVAVLAALEGLRAMGADAPTVWALFETSEESGSPDLDAHLDALAPTIGPVDLVVCLDAGGLDTKRLWLTSSLRGNLVVVVDIAVLDHGIHSGEAGGVVPETFRILRALLERLEDPVTGDIRVDALRSAVPEPVREAARALVEALGDPFAGAYPLLEGVRLEGADPVERLLRQSWGTAIALTGIDGVPSVDTGGNVLRPSLTAKLSVRIPPDVDAVRALDALVATLSADPPNGARVRVTPEAPAQGWAGAALPDWLADALARGSIASFGEPPRSVGVGGSIPFLASLGERFPGVPIVATGALAPTSNAHGPDEVLELPAATGVAVSLAEALGALAQRSF</sequence>
<dbReference type="GO" id="GO:0006508">
    <property type="term" value="P:proteolysis"/>
    <property type="evidence" value="ECO:0007669"/>
    <property type="project" value="UniProtKB-KW"/>
</dbReference>
<dbReference type="RefSeq" id="WP_015797707.1">
    <property type="nucleotide sequence ID" value="NC_013124.1"/>
</dbReference>
<keyword evidence="6" id="KW-1185">Reference proteome</keyword>
<evidence type="ECO:0000256" key="2">
    <source>
        <dbReference type="ARBA" id="ARBA00022723"/>
    </source>
</evidence>
<dbReference type="PANTHER" id="PTHR43270">
    <property type="entry name" value="BETA-ALA-HIS DIPEPTIDASE"/>
    <property type="match status" value="1"/>
</dbReference>
<evidence type="ECO:0000313" key="6">
    <source>
        <dbReference type="Proteomes" id="UP000000771"/>
    </source>
</evidence>
<accession>C7M2F8</accession>
<dbReference type="SUPFAM" id="SSF53187">
    <property type="entry name" value="Zn-dependent exopeptidases"/>
    <property type="match status" value="1"/>
</dbReference>
<keyword evidence="2" id="KW-0479">Metal-binding</keyword>
<dbReference type="Proteomes" id="UP000000771">
    <property type="component" value="Chromosome"/>
</dbReference>
<evidence type="ECO:0000256" key="1">
    <source>
        <dbReference type="ARBA" id="ARBA00022670"/>
    </source>
</evidence>
<keyword evidence="3" id="KW-0378">Hydrolase</keyword>
<reference evidence="5 6" key="1">
    <citation type="journal article" date="2009" name="Stand. Genomic Sci.">
        <title>Complete genome sequence of Acidimicrobium ferrooxidans type strain (ICP).</title>
        <authorList>
            <person name="Clum A."/>
            <person name="Nolan M."/>
            <person name="Lang E."/>
            <person name="Glavina Del Rio T."/>
            <person name="Tice H."/>
            <person name="Copeland A."/>
            <person name="Cheng J.F."/>
            <person name="Lucas S."/>
            <person name="Chen F."/>
            <person name="Bruce D."/>
            <person name="Goodwin L."/>
            <person name="Pitluck S."/>
            <person name="Ivanova N."/>
            <person name="Mavrommatis K."/>
            <person name="Mikhailova N."/>
            <person name="Pati A."/>
            <person name="Chen A."/>
            <person name="Palaniappan K."/>
            <person name="Goker M."/>
            <person name="Spring S."/>
            <person name="Land M."/>
            <person name="Hauser L."/>
            <person name="Chang Y.J."/>
            <person name="Jeffries C.C."/>
            <person name="Chain P."/>
            <person name="Bristow J."/>
            <person name="Eisen J.A."/>
            <person name="Markowitz V."/>
            <person name="Hugenholtz P."/>
            <person name="Kyrpides N.C."/>
            <person name="Klenk H.P."/>
            <person name="Lapidus A."/>
        </authorList>
    </citation>
    <scope>NUCLEOTIDE SEQUENCE [LARGE SCALE GENOMIC DNA]</scope>
    <source>
        <strain evidence="6">DSM 10331 / JCM 15462 / NBRC 103882 / ICP</strain>
    </source>
</reference>
<feature type="domain" description="Peptidase M20 dimerisation" evidence="4">
    <location>
        <begin position="212"/>
        <end position="362"/>
    </location>
</feature>
<evidence type="ECO:0000256" key="3">
    <source>
        <dbReference type="ARBA" id="ARBA00022801"/>
    </source>
</evidence>
<dbReference type="InterPro" id="IPR051458">
    <property type="entry name" value="Cyt/Met_Dipeptidase"/>
</dbReference>
<evidence type="ECO:0000313" key="5">
    <source>
        <dbReference type="EMBL" id="ACU53202.1"/>
    </source>
</evidence>
<dbReference type="STRING" id="525909.Afer_0233"/>
<gene>
    <name evidence="5" type="ordered locus">Afer_0233</name>
</gene>
<dbReference type="OrthoDB" id="9761532at2"/>
<dbReference type="Gene3D" id="3.30.70.360">
    <property type="match status" value="1"/>
</dbReference>
<organism evidence="5 6">
    <name type="scientific">Acidimicrobium ferrooxidans (strain DSM 10331 / JCM 15462 / NBRC 103882 / ICP)</name>
    <dbReference type="NCBI Taxonomy" id="525909"/>
    <lineage>
        <taxon>Bacteria</taxon>
        <taxon>Bacillati</taxon>
        <taxon>Actinomycetota</taxon>
        <taxon>Acidimicrobiia</taxon>
        <taxon>Acidimicrobiales</taxon>
        <taxon>Acidimicrobiaceae</taxon>
        <taxon>Acidimicrobium</taxon>
    </lineage>
</organism>
<proteinExistence type="predicted"/>
<dbReference type="EMBL" id="CP001631">
    <property type="protein sequence ID" value="ACU53202.1"/>
    <property type="molecule type" value="Genomic_DNA"/>
</dbReference>
<dbReference type="GO" id="GO:0046872">
    <property type="term" value="F:metal ion binding"/>
    <property type="evidence" value="ECO:0007669"/>
    <property type="project" value="UniProtKB-KW"/>
</dbReference>
<dbReference type="Gene3D" id="3.40.630.10">
    <property type="entry name" value="Zn peptidases"/>
    <property type="match status" value="1"/>
</dbReference>
<dbReference type="GO" id="GO:0008233">
    <property type="term" value="F:peptidase activity"/>
    <property type="evidence" value="ECO:0007669"/>
    <property type="project" value="UniProtKB-KW"/>
</dbReference>
<keyword evidence="1" id="KW-0645">Protease</keyword>
<name>C7M2F8_ACIFD</name>